<proteinExistence type="predicted"/>
<accession>A0A1X2HIY9</accession>
<dbReference type="InParanoid" id="A0A1X2HIY9"/>
<evidence type="ECO:0000313" key="2">
    <source>
        <dbReference type="EMBL" id="ORY98982.1"/>
    </source>
</evidence>
<dbReference type="OrthoDB" id="2297382at2759"/>
<dbReference type="Proteomes" id="UP000242180">
    <property type="component" value="Unassembled WGS sequence"/>
</dbReference>
<feature type="region of interest" description="Disordered" evidence="1">
    <location>
        <begin position="1"/>
        <end position="117"/>
    </location>
</feature>
<sequence>MAEMSEKKKGKQRLVVPPPPVRQDTSDENMSTSDATESDDESASPSPSLSPSISASASASASAPESASRGKRKIESVDEDDGDDKEMKDGNEKDWTDEEDSDDEDYEPFAGIEDDGPYFENIRHFFGREVEVEDDFEAVELAAEQVHKALDDVIEFMQNWDPEHDDVSSSEEEEIEFGKIVADEDKPVPPPEQLDEGDIVASNFTIPRPRTIKRGREVFEPIAKHHIIDLVIRHNFPEKEDEDCFEDYNLLADLRKPVYEMLDRDIEATGWVPKTTKGVPWVRIPTFFRQTAVENFNKVARKKLGLPLDECENYWASVHMLQQGWDSRRALLARRTDRSEPGIKSRVNKARYNGIDLQAFMAEMEAAKQSESESSSHLSQETAASHGDTDLDMEDVSSVSVSPDSDDDTSD</sequence>
<comment type="caution">
    <text evidence="2">The sequence shown here is derived from an EMBL/GenBank/DDBJ whole genome shotgun (WGS) entry which is preliminary data.</text>
</comment>
<keyword evidence="3" id="KW-1185">Reference proteome</keyword>
<evidence type="ECO:0000256" key="1">
    <source>
        <dbReference type="SAM" id="MobiDB-lite"/>
    </source>
</evidence>
<protein>
    <submittedName>
        <fullName evidence="2">Uncharacterized protein</fullName>
    </submittedName>
</protein>
<feature type="region of interest" description="Disordered" evidence="1">
    <location>
        <begin position="364"/>
        <end position="411"/>
    </location>
</feature>
<reference evidence="2 3" key="1">
    <citation type="submission" date="2016-07" db="EMBL/GenBank/DDBJ databases">
        <title>Pervasive Adenine N6-methylation of Active Genes in Fungi.</title>
        <authorList>
            <consortium name="DOE Joint Genome Institute"/>
            <person name="Mondo S.J."/>
            <person name="Dannebaum R.O."/>
            <person name="Kuo R.C."/>
            <person name="Labutti K."/>
            <person name="Haridas S."/>
            <person name="Kuo A."/>
            <person name="Salamov A."/>
            <person name="Ahrendt S.R."/>
            <person name="Lipzen A."/>
            <person name="Sullivan W."/>
            <person name="Andreopoulos W.B."/>
            <person name="Clum A."/>
            <person name="Lindquist E."/>
            <person name="Daum C."/>
            <person name="Ramamoorthy G.K."/>
            <person name="Gryganskyi A."/>
            <person name="Culley D."/>
            <person name="Magnuson J.K."/>
            <person name="James T.Y."/>
            <person name="O'Malley M.A."/>
            <person name="Stajich J.E."/>
            <person name="Spatafora J.W."/>
            <person name="Visel A."/>
            <person name="Grigoriev I.V."/>
        </authorList>
    </citation>
    <scope>NUCLEOTIDE SEQUENCE [LARGE SCALE GENOMIC DNA]</scope>
    <source>
        <strain evidence="2 3">NRRL 2496</strain>
    </source>
</reference>
<dbReference type="AlphaFoldDB" id="A0A1X2HIY9"/>
<feature type="compositionally biased region" description="Low complexity" evidence="1">
    <location>
        <begin position="372"/>
        <end position="383"/>
    </location>
</feature>
<feature type="compositionally biased region" description="Basic and acidic residues" evidence="1">
    <location>
        <begin position="85"/>
        <end position="94"/>
    </location>
</feature>
<feature type="compositionally biased region" description="Low complexity" evidence="1">
    <location>
        <begin position="43"/>
        <end position="67"/>
    </location>
</feature>
<gene>
    <name evidence="2" type="ORF">BCR43DRAFT_488530</name>
</gene>
<dbReference type="EMBL" id="MCGN01000003">
    <property type="protein sequence ID" value="ORY98982.1"/>
    <property type="molecule type" value="Genomic_DNA"/>
</dbReference>
<organism evidence="2 3">
    <name type="scientific">Syncephalastrum racemosum</name>
    <name type="common">Filamentous fungus</name>
    <dbReference type="NCBI Taxonomy" id="13706"/>
    <lineage>
        <taxon>Eukaryota</taxon>
        <taxon>Fungi</taxon>
        <taxon>Fungi incertae sedis</taxon>
        <taxon>Mucoromycota</taxon>
        <taxon>Mucoromycotina</taxon>
        <taxon>Mucoromycetes</taxon>
        <taxon>Mucorales</taxon>
        <taxon>Syncephalastraceae</taxon>
        <taxon>Syncephalastrum</taxon>
    </lineage>
</organism>
<feature type="compositionally biased region" description="Acidic residues" evidence="1">
    <location>
        <begin position="95"/>
        <end position="117"/>
    </location>
</feature>
<name>A0A1X2HIY9_SYNRA</name>
<evidence type="ECO:0000313" key="3">
    <source>
        <dbReference type="Proteomes" id="UP000242180"/>
    </source>
</evidence>